<name>A0A0K1PZK0_9BACT</name>
<dbReference type="PANTHER" id="PTHR31616">
    <property type="entry name" value="TREHALASE"/>
    <property type="match status" value="1"/>
</dbReference>
<protein>
    <submittedName>
        <fullName evidence="3">Glucoamylase</fullName>
    </submittedName>
</protein>
<dbReference type="InterPro" id="IPR045582">
    <property type="entry name" value="Trehalase-like_N"/>
</dbReference>
<accession>A0A0K1PZK0</accession>
<sequence>MFFSCSETLGDDETALDLARPGVCTGHARQEGLPNMRHQLYESIESYGVIGNMRTAALVSQRGSIDWLSFPHFDSPSVFAALLDHARGGHFSVSPSEDEVQSKQLYWPETNVLITRFLSEAGVAELEDFMPVTSEAQWHDKIVRRLAVVRGEVALHLVCEPAFDYGRVRPNVTITDQGAVFEGAGLTLGLSSEIPLVRTERGVEARFTMRQGEKTAFVLRRIDPCIGCQRAPSVEQASTAFEETVHYWRRWLSRCTYKGRWRETVQRSALVLKLLTFDPTGAIVAAPTCSLPERLGGVRNWDYRYAWIRDAAFTVYALLRIGFTEEAGRFMGWLESRCREAEGDSPLQIVYGIDGRKDLTETALDHLHGYRGSKPVRIGNGAYDQLQLDIYGELMDSVYLFNKYGTPISYDLWMLLRKMIDWVCDNWEREDEGIWETRGGRRHFVYSKLMCWVAIDRGIRLADKRSFPANREKWLAARDAIFEAIMTRGWCNERKTFVQAFGATDLDASNLLMPLVFFVSPVDPKMLQMIETVRRSPLEGGLLSDGLVYRYDTGRFSDGLVGEEGTFNMCTFWLVEAMTRAGRSDRRMLEDARLLFERMLGYSNHLGLYAEQTSATGGALGNYPQALTHLALISAAYNLDRTLNEMR</sequence>
<dbReference type="InterPro" id="IPR011613">
    <property type="entry name" value="GH15-like"/>
</dbReference>
<feature type="domain" description="Trehalase-like N-terminal" evidence="2">
    <location>
        <begin position="43"/>
        <end position="185"/>
    </location>
</feature>
<dbReference type="Proteomes" id="UP000064967">
    <property type="component" value="Chromosome"/>
</dbReference>
<gene>
    <name evidence="3" type="ORF">AKJ09_05617</name>
</gene>
<dbReference type="InterPro" id="IPR008928">
    <property type="entry name" value="6-hairpin_glycosidase_sf"/>
</dbReference>
<dbReference type="AlphaFoldDB" id="A0A0K1PZK0"/>
<feature type="domain" description="GH15-like" evidence="1">
    <location>
        <begin position="262"/>
        <end position="637"/>
    </location>
</feature>
<dbReference type="Pfam" id="PF19291">
    <property type="entry name" value="TREH_N"/>
    <property type="match status" value="1"/>
</dbReference>
<dbReference type="KEGG" id="llu:AKJ09_05617"/>
<dbReference type="PATRIC" id="fig|1391654.3.peg.5696"/>
<dbReference type="SUPFAM" id="SSF48208">
    <property type="entry name" value="Six-hairpin glycosidases"/>
    <property type="match status" value="1"/>
</dbReference>
<reference evidence="3 4" key="1">
    <citation type="submission" date="2015-08" db="EMBL/GenBank/DDBJ databases">
        <authorList>
            <person name="Babu N.S."/>
            <person name="Beckwith C.J."/>
            <person name="Beseler K.G."/>
            <person name="Brison A."/>
            <person name="Carone J.V."/>
            <person name="Caskin T.P."/>
            <person name="Diamond M."/>
            <person name="Durham M.E."/>
            <person name="Foxe J.M."/>
            <person name="Go M."/>
            <person name="Henderson B.A."/>
            <person name="Jones I.B."/>
            <person name="McGettigan J.A."/>
            <person name="Micheletti S.J."/>
            <person name="Nasrallah M.E."/>
            <person name="Ortiz D."/>
            <person name="Piller C.R."/>
            <person name="Privatt S.R."/>
            <person name="Schneider S.L."/>
            <person name="Sharp S."/>
            <person name="Smith T.C."/>
            <person name="Stanton J.D."/>
            <person name="Ullery H.E."/>
            <person name="Wilson R.J."/>
            <person name="Serrano M.G."/>
            <person name="Buck G."/>
            <person name="Lee V."/>
            <person name="Wang Y."/>
            <person name="Carvalho R."/>
            <person name="Voegtly L."/>
            <person name="Shi R."/>
            <person name="Duckworth R."/>
            <person name="Johnson A."/>
            <person name="Loviza R."/>
            <person name="Walstead R."/>
            <person name="Shah Z."/>
            <person name="Kiflezghi M."/>
            <person name="Wade K."/>
            <person name="Ball S.L."/>
            <person name="Bradley K.W."/>
            <person name="Asai D.J."/>
            <person name="Bowman C.A."/>
            <person name="Russell D.A."/>
            <person name="Pope W.H."/>
            <person name="Jacobs-Sera D."/>
            <person name="Hendrix R.W."/>
            <person name="Hatfull G.F."/>
        </authorList>
    </citation>
    <scope>NUCLEOTIDE SEQUENCE [LARGE SCALE GENOMIC DNA]</scope>
    <source>
        <strain evidence="3 4">DSM 27648</strain>
    </source>
</reference>
<proteinExistence type="predicted"/>
<evidence type="ECO:0000313" key="4">
    <source>
        <dbReference type="Proteomes" id="UP000064967"/>
    </source>
</evidence>
<dbReference type="PANTHER" id="PTHR31616:SF0">
    <property type="entry name" value="GLUCAN 1,4-ALPHA-GLUCOSIDASE"/>
    <property type="match status" value="1"/>
</dbReference>
<dbReference type="InterPro" id="IPR012341">
    <property type="entry name" value="6hp_glycosidase-like_sf"/>
</dbReference>
<evidence type="ECO:0000259" key="1">
    <source>
        <dbReference type="Pfam" id="PF00723"/>
    </source>
</evidence>
<dbReference type="STRING" id="1391654.AKJ09_05617"/>
<evidence type="ECO:0000259" key="2">
    <source>
        <dbReference type="Pfam" id="PF19291"/>
    </source>
</evidence>
<keyword evidence="4" id="KW-1185">Reference proteome</keyword>
<dbReference type="GO" id="GO:0005975">
    <property type="term" value="P:carbohydrate metabolic process"/>
    <property type="evidence" value="ECO:0007669"/>
    <property type="project" value="InterPro"/>
</dbReference>
<organism evidence="3 4">
    <name type="scientific">Labilithrix luteola</name>
    <dbReference type="NCBI Taxonomy" id="1391654"/>
    <lineage>
        <taxon>Bacteria</taxon>
        <taxon>Pseudomonadati</taxon>
        <taxon>Myxococcota</taxon>
        <taxon>Polyangia</taxon>
        <taxon>Polyangiales</taxon>
        <taxon>Labilitrichaceae</taxon>
        <taxon>Labilithrix</taxon>
    </lineage>
</organism>
<dbReference type="GO" id="GO:0004553">
    <property type="term" value="F:hydrolase activity, hydrolyzing O-glycosyl compounds"/>
    <property type="evidence" value="ECO:0007669"/>
    <property type="project" value="UniProtKB-ARBA"/>
</dbReference>
<dbReference type="EMBL" id="CP012333">
    <property type="protein sequence ID" value="AKU98953.1"/>
    <property type="molecule type" value="Genomic_DNA"/>
</dbReference>
<dbReference type="Gene3D" id="1.50.10.10">
    <property type="match status" value="1"/>
</dbReference>
<evidence type="ECO:0000313" key="3">
    <source>
        <dbReference type="EMBL" id="AKU98953.1"/>
    </source>
</evidence>
<dbReference type="Pfam" id="PF00723">
    <property type="entry name" value="Glyco_hydro_15"/>
    <property type="match status" value="1"/>
</dbReference>